<dbReference type="InterPro" id="IPR001810">
    <property type="entry name" value="F-box_dom"/>
</dbReference>
<proteinExistence type="predicted"/>
<organism evidence="2 3">
    <name type="scientific">Cylindrobasidium torrendii FP15055 ss-10</name>
    <dbReference type="NCBI Taxonomy" id="1314674"/>
    <lineage>
        <taxon>Eukaryota</taxon>
        <taxon>Fungi</taxon>
        <taxon>Dikarya</taxon>
        <taxon>Basidiomycota</taxon>
        <taxon>Agaricomycotina</taxon>
        <taxon>Agaricomycetes</taxon>
        <taxon>Agaricomycetidae</taxon>
        <taxon>Agaricales</taxon>
        <taxon>Marasmiineae</taxon>
        <taxon>Physalacriaceae</taxon>
        <taxon>Cylindrobasidium</taxon>
    </lineage>
</organism>
<protein>
    <recommendedName>
        <fullName evidence="1">F-box domain-containing protein</fullName>
    </recommendedName>
</protein>
<dbReference type="EMBL" id="KN880437">
    <property type="protein sequence ID" value="KIY73282.1"/>
    <property type="molecule type" value="Genomic_DNA"/>
</dbReference>
<dbReference type="SUPFAM" id="SSF81383">
    <property type="entry name" value="F-box domain"/>
    <property type="match status" value="1"/>
</dbReference>
<gene>
    <name evidence="2" type="ORF">CYLTODRAFT_257802</name>
</gene>
<evidence type="ECO:0000313" key="2">
    <source>
        <dbReference type="EMBL" id="KIY73282.1"/>
    </source>
</evidence>
<dbReference type="OrthoDB" id="2910560at2759"/>
<reference evidence="2 3" key="1">
    <citation type="journal article" date="2015" name="Fungal Genet. Biol.">
        <title>Evolution of novel wood decay mechanisms in Agaricales revealed by the genome sequences of Fistulina hepatica and Cylindrobasidium torrendii.</title>
        <authorList>
            <person name="Floudas D."/>
            <person name="Held B.W."/>
            <person name="Riley R."/>
            <person name="Nagy L.G."/>
            <person name="Koehler G."/>
            <person name="Ransdell A.S."/>
            <person name="Younus H."/>
            <person name="Chow J."/>
            <person name="Chiniquy J."/>
            <person name="Lipzen A."/>
            <person name="Tritt A."/>
            <person name="Sun H."/>
            <person name="Haridas S."/>
            <person name="LaButti K."/>
            <person name="Ohm R.A."/>
            <person name="Kues U."/>
            <person name="Blanchette R.A."/>
            <person name="Grigoriev I.V."/>
            <person name="Minto R.E."/>
            <person name="Hibbett D.S."/>
        </authorList>
    </citation>
    <scope>NUCLEOTIDE SEQUENCE [LARGE SCALE GENOMIC DNA]</scope>
    <source>
        <strain evidence="2 3">FP15055 ss-10</strain>
    </source>
</reference>
<dbReference type="Proteomes" id="UP000054007">
    <property type="component" value="Unassembled WGS sequence"/>
</dbReference>
<dbReference type="InterPro" id="IPR036047">
    <property type="entry name" value="F-box-like_dom_sf"/>
</dbReference>
<feature type="domain" description="F-box" evidence="1">
    <location>
        <begin position="71"/>
        <end position="131"/>
    </location>
</feature>
<keyword evidence="3" id="KW-1185">Reference proteome</keyword>
<dbReference type="AlphaFoldDB" id="A0A0D7BSB4"/>
<accession>A0A0D7BSB4</accession>
<name>A0A0D7BSB4_9AGAR</name>
<dbReference type="Gene3D" id="1.20.1280.50">
    <property type="match status" value="1"/>
</dbReference>
<evidence type="ECO:0000313" key="3">
    <source>
        <dbReference type="Proteomes" id="UP000054007"/>
    </source>
</evidence>
<sequence length="304" mass="34751">MKMVKPTSNDLAVLISNQVLNRLTHTNEPPSAEEETNVRGMLAAAKSHDQKTNDTASNTVYICERILHPLRRLPPELLRRVFACSINQGYPDAGRETRFRPYPHSLWTLALVCRRWREIIHSSADLWSYIRIDANPELYIFRDHYKASRRAAMHLYHSGTCPLTVHIGSSDKEGRSYGPLNTQLSWILLPCAPRIKTLVLEINTRGISGLDILRGELTGLETLLLSSHAPPELLFLQAIFKECPRLRRVELIRVSVERLEVQLPPSVQHLVMKPTREDTQNPNARLNIPRIALRCFPRNSYSES</sequence>
<evidence type="ECO:0000259" key="1">
    <source>
        <dbReference type="Pfam" id="PF12937"/>
    </source>
</evidence>
<dbReference type="Pfam" id="PF12937">
    <property type="entry name" value="F-box-like"/>
    <property type="match status" value="1"/>
</dbReference>